<keyword evidence="11" id="KW-0408">Iron</keyword>
<dbReference type="GO" id="GO:0051539">
    <property type="term" value="F:4 iron, 4 sulfur cluster binding"/>
    <property type="evidence" value="ECO:0007669"/>
    <property type="project" value="UniProtKB-KW"/>
</dbReference>
<evidence type="ECO:0000256" key="8">
    <source>
        <dbReference type="ARBA" id="ARBA00022723"/>
    </source>
</evidence>
<dbReference type="Pfam" id="PF00730">
    <property type="entry name" value="HhH-GPD"/>
    <property type="match status" value="1"/>
</dbReference>
<evidence type="ECO:0000256" key="4">
    <source>
        <dbReference type="ARBA" id="ARBA00008343"/>
    </source>
</evidence>
<dbReference type="InterPro" id="IPR023170">
    <property type="entry name" value="HhH_base_excis_C"/>
</dbReference>
<dbReference type="GeneID" id="302994941"/>
<dbReference type="GO" id="GO:0006284">
    <property type="term" value="P:base-excision repair"/>
    <property type="evidence" value="ECO:0007669"/>
    <property type="project" value="InterPro"/>
</dbReference>
<dbReference type="GO" id="GO:0000701">
    <property type="term" value="F:purine-specific mismatch base pair DNA N-glycosylase activity"/>
    <property type="evidence" value="ECO:0007669"/>
    <property type="project" value="UniProtKB-EC"/>
</dbReference>
<dbReference type="InterPro" id="IPR044298">
    <property type="entry name" value="MIG/MutY"/>
</dbReference>
<comment type="similarity">
    <text evidence="4">Belongs to the Nth/MutY family.</text>
</comment>
<proteinExistence type="inferred from homology"/>
<gene>
    <name evidence="16" type="primary">mutY</name>
    <name evidence="16" type="ORF">EXN75_06490</name>
</gene>
<dbReference type="SUPFAM" id="SSF48150">
    <property type="entry name" value="DNA-glycosylase"/>
    <property type="match status" value="1"/>
</dbReference>
<evidence type="ECO:0000256" key="13">
    <source>
        <dbReference type="ARBA" id="ARBA00023204"/>
    </source>
</evidence>
<evidence type="ECO:0000256" key="2">
    <source>
        <dbReference type="ARBA" id="ARBA00001966"/>
    </source>
</evidence>
<accession>A0A4Y8VPR4</accession>
<dbReference type="GO" id="GO:0034039">
    <property type="term" value="F:8-oxo-7,8-dihydroguanine DNA N-glycosylase activity"/>
    <property type="evidence" value="ECO:0007669"/>
    <property type="project" value="TreeGrafter"/>
</dbReference>
<evidence type="ECO:0000256" key="14">
    <source>
        <dbReference type="ARBA" id="ARBA00023295"/>
    </source>
</evidence>
<dbReference type="AlphaFoldDB" id="A0A4Y8VPR4"/>
<keyword evidence="12" id="KW-0411">Iron-sulfur</keyword>
<dbReference type="RefSeq" id="WP_134843201.1">
    <property type="nucleotide sequence ID" value="NZ_SGVY01000013.1"/>
</dbReference>
<sequence>MEFANTIISWFRENGRALPWRETRDPYAIWLSEIILQQTRIAQGWEYWERFMAQYPTVQDLAAAHEDEVLKLWQGLGYYSRARNLHTAAKQIVALGHFPDTLEGIKQLKGVGDYTAAAIGSFAFDIPAAVVDGNVYRVLARYFGIDTPINSTQGKKEFAALAQSLLPSSKASDSLSSFSPASDFQSSLSLVAAYNQAMMDFGAIQCTPQSPKCLLCPLAETCEAMRTNRVAELPVKQKTMKVKTRHLSYIYIRCKGETAIHRRGEGDIWQGLWEPFNASDIAEACASPSSAQASLSSTKFSTSLTKFSSFKKELAADLHLSNVDALQLLAQDVKHVLTHRILLADFYLLDTDAHPQLPDDYIWIKEEEIEDYGIPRLIELLLEKISCK</sequence>
<evidence type="ECO:0000256" key="6">
    <source>
        <dbReference type="ARBA" id="ARBA00022023"/>
    </source>
</evidence>
<keyword evidence="9" id="KW-0227">DNA damage</keyword>
<evidence type="ECO:0000259" key="15">
    <source>
        <dbReference type="SMART" id="SM00478"/>
    </source>
</evidence>
<evidence type="ECO:0000256" key="1">
    <source>
        <dbReference type="ARBA" id="ARBA00000843"/>
    </source>
</evidence>
<dbReference type="InterPro" id="IPR005760">
    <property type="entry name" value="A/G_AdeGlyc_MutY"/>
</dbReference>
<evidence type="ECO:0000256" key="9">
    <source>
        <dbReference type="ARBA" id="ARBA00022763"/>
    </source>
</evidence>
<keyword evidence="14" id="KW-0326">Glycosidase</keyword>
<reference evidence="16 17" key="1">
    <citation type="submission" date="2019-02" db="EMBL/GenBank/DDBJ databases">
        <title>Draft Genome Sequence of the Prevotella sp. BCRC 81118, Isolated from Human Feces.</title>
        <authorList>
            <person name="Huang C.-H."/>
        </authorList>
    </citation>
    <scope>NUCLEOTIDE SEQUENCE [LARGE SCALE GENOMIC DNA]</scope>
    <source>
        <strain evidence="16 17">BCRC 81118</strain>
    </source>
</reference>
<comment type="function">
    <text evidence="3">Adenine glycosylase active on G-A mispairs. MutY also corrects error-prone DNA synthesis past GO lesions which are due to the oxidatively damaged form of guanine: 7,8-dihydro-8-oxoguanine (8-oxo-dGTP).</text>
</comment>
<dbReference type="OrthoDB" id="9802365at2"/>
<comment type="cofactor">
    <cofactor evidence="2">
        <name>[4Fe-4S] cluster</name>
        <dbReference type="ChEBI" id="CHEBI:49883"/>
    </cofactor>
</comment>
<comment type="catalytic activity">
    <reaction evidence="1">
        <text>Hydrolyzes free adenine bases from 7,8-dihydro-8-oxoguanine:adenine mismatched double-stranded DNA, leaving an apurinic site.</text>
        <dbReference type="EC" id="3.2.2.31"/>
    </reaction>
</comment>
<dbReference type="GO" id="GO:0035485">
    <property type="term" value="F:adenine/guanine mispair binding"/>
    <property type="evidence" value="ECO:0007669"/>
    <property type="project" value="TreeGrafter"/>
</dbReference>
<dbReference type="CDD" id="cd00056">
    <property type="entry name" value="ENDO3c"/>
    <property type="match status" value="1"/>
</dbReference>
<dbReference type="CDD" id="cd03431">
    <property type="entry name" value="NUDIX_DNA_Glycosylase_C-MutY"/>
    <property type="match status" value="1"/>
</dbReference>
<dbReference type="PANTHER" id="PTHR42944">
    <property type="entry name" value="ADENINE DNA GLYCOSYLASE"/>
    <property type="match status" value="1"/>
</dbReference>
<evidence type="ECO:0000256" key="3">
    <source>
        <dbReference type="ARBA" id="ARBA00002933"/>
    </source>
</evidence>
<dbReference type="Gene3D" id="1.10.1670.10">
    <property type="entry name" value="Helix-hairpin-Helix base-excision DNA repair enzymes (C-terminal)"/>
    <property type="match status" value="1"/>
</dbReference>
<evidence type="ECO:0000313" key="16">
    <source>
        <dbReference type="EMBL" id="TFH82435.1"/>
    </source>
</evidence>
<protein>
    <recommendedName>
        <fullName evidence="6">Adenine DNA glycosylase</fullName>
        <ecNumber evidence="5">3.2.2.31</ecNumber>
    </recommendedName>
</protein>
<dbReference type="InterPro" id="IPR029119">
    <property type="entry name" value="MutY_C"/>
</dbReference>
<dbReference type="PANTHER" id="PTHR42944:SF1">
    <property type="entry name" value="ADENINE DNA GLYCOSYLASE"/>
    <property type="match status" value="1"/>
</dbReference>
<dbReference type="Gene3D" id="1.10.340.30">
    <property type="entry name" value="Hypothetical protein, domain 2"/>
    <property type="match status" value="1"/>
</dbReference>
<keyword evidence="13" id="KW-0234">DNA repair</keyword>
<evidence type="ECO:0000256" key="12">
    <source>
        <dbReference type="ARBA" id="ARBA00023014"/>
    </source>
</evidence>
<dbReference type="EC" id="3.2.2.31" evidence="5"/>
<dbReference type="PROSITE" id="PS00764">
    <property type="entry name" value="ENDONUCLEASE_III_1"/>
    <property type="match status" value="1"/>
</dbReference>
<dbReference type="Proteomes" id="UP000297872">
    <property type="component" value="Unassembled WGS sequence"/>
</dbReference>
<dbReference type="Pfam" id="PF10576">
    <property type="entry name" value="EndIII_4Fe-2S"/>
    <property type="match status" value="1"/>
</dbReference>
<dbReference type="EMBL" id="SGVY01000013">
    <property type="protein sequence ID" value="TFH82435.1"/>
    <property type="molecule type" value="Genomic_DNA"/>
</dbReference>
<evidence type="ECO:0000313" key="17">
    <source>
        <dbReference type="Proteomes" id="UP000297872"/>
    </source>
</evidence>
<dbReference type="NCBIfam" id="TIGR01084">
    <property type="entry name" value="mutY"/>
    <property type="match status" value="1"/>
</dbReference>
<dbReference type="Gene3D" id="3.90.79.10">
    <property type="entry name" value="Nucleoside Triphosphate Pyrophosphohydrolase"/>
    <property type="match status" value="1"/>
</dbReference>
<dbReference type="GO" id="GO:0046872">
    <property type="term" value="F:metal ion binding"/>
    <property type="evidence" value="ECO:0007669"/>
    <property type="project" value="UniProtKB-KW"/>
</dbReference>
<keyword evidence="17" id="KW-1185">Reference proteome</keyword>
<keyword evidence="8" id="KW-0479">Metal-binding</keyword>
<evidence type="ECO:0000256" key="7">
    <source>
        <dbReference type="ARBA" id="ARBA00022485"/>
    </source>
</evidence>
<keyword evidence="10" id="KW-0378">Hydrolase</keyword>
<name>A0A4Y8VPR4_9BACT</name>
<dbReference type="InterPro" id="IPR011257">
    <property type="entry name" value="DNA_glycosylase"/>
</dbReference>
<dbReference type="GO" id="GO:0006298">
    <property type="term" value="P:mismatch repair"/>
    <property type="evidence" value="ECO:0007669"/>
    <property type="project" value="TreeGrafter"/>
</dbReference>
<feature type="domain" description="HhH-GPD" evidence="15">
    <location>
        <begin position="35"/>
        <end position="204"/>
    </location>
</feature>
<comment type="caution">
    <text evidence="16">The sequence shown here is derived from an EMBL/GenBank/DDBJ whole genome shotgun (WGS) entry which is preliminary data.</text>
</comment>
<dbReference type="SMART" id="SM00525">
    <property type="entry name" value="FES"/>
    <property type="match status" value="1"/>
</dbReference>
<dbReference type="Pfam" id="PF14815">
    <property type="entry name" value="NUDIX_4"/>
    <property type="match status" value="1"/>
</dbReference>
<dbReference type="InterPro" id="IPR004035">
    <property type="entry name" value="Endouclease-III_FeS-bd_BS"/>
</dbReference>
<dbReference type="GO" id="GO:0032357">
    <property type="term" value="F:oxidized purine DNA binding"/>
    <property type="evidence" value="ECO:0007669"/>
    <property type="project" value="TreeGrafter"/>
</dbReference>
<organism evidence="16 17">
    <name type="scientific">Segatella hominis</name>
    <dbReference type="NCBI Taxonomy" id="2518605"/>
    <lineage>
        <taxon>Bacteria</taxon>
        <taxon>Pseudomonadati</taxon>
        <taxon>Bacteroidota</taxon>
        <taxon>Bacteroidia</taxon>
        <taxon>Bacteroidales</taxon>
        <taxon>Prevotellaceae</taxon>
        <taxon>Segatella</taxon>
    </lineage>
</organism>
<evidence type="ECO:0000256" key="5">
    <source>
        <dbReference type="ARBA" id="ARBA00012045"/>
    </source>
</evidence>
<dbReference type="FunFam" id="1.10.340.30:FF:000002">
    <property type="entry name" value="Adenine DNA glycosylase"/>
    <property type="match status" value="1"/>
</dbReference>
<dbReference type="InterPro" id="IPR003651">
    <property type="entry name" value="Endonuclease3_FeS-loop_motif"/>
</dbReference>
<dbReference type="InterPro" id="IPR003265">
    <property type="entry name" value="HhH-GPD_domain"/>
</dbReference>
<keyword evidence="7" id="KW-0004">4Fe-4S</keyword>
<evidence type="ECO:0000256" key="11">
    <source>
        <dbReference type="ARBA" id="ARBA00023004"/>
    </source>
</evidence>
<evidence type="ECO:0000256" key="10">
    <source>
        <dbReference type="ARBA" id="ARBA00022801"/>
    </source>
</evidence>
<dbReference type="SMART" id="SM00478">
    <property type="entry name" value="ENDO3c"/>
    <property type="match status" value="1"/>
</dbReference>